<dbReference type="PANTHER" id="PTHR12461">
    <property type="entry name" value="HYPOXIA-INDUCIBLE FACTOR 1 ALPHA INHIBITOR-RELATED"/>
    <property type="match status" value="1"/>
</dbReference>
<dbReference type="Proteomes" id="UP001239445">
    <property type="component" value="Unassembled WGS sequence"/>
</dbReference>
<feature type="region of interest" description="Disordered" evidence="1">
    <location>
        <begin position="203"/>
        <end position="241"/>
    </location>
</feature>
<comment type="caution">
    <text evidence="3">The sequence shown here is derived from an EMBL/GenBank/DDBJ whole genome shotgun (WGS) entry which is preliminary data.</text>
</comment>
<organism evidence="3 4">
    <name type="scientific">Echria macrotheca</name>
    <dbReference type="NCBI Taxonomy" id="438768"/>
    <lineage>
        <taxon>Eukaryota</taxon>
        <taxon>Fungi</taxon>
        <taxon>Dikarya</taxon>
        <taxon>Ascomycota</taxon>
        <taxon>Pezizomycotina</taxon>
        <taxon>Sordariomycetes</taxon>
        <taxon>Sordariomycetidae</taxon>
        <taxon>Sordariales</taxon>
        <taxon>Schizotheciaceae</taxon>
        <taxon>Echria</taxon>
    </lineage>
</organism>
<dbReference type="Gene3D" id="2.60.120.650">
    <property type="entry name" value="Cupin"/>
    <property type="match status" value="1"/>
</dbReference>
<proteinExistence type="predicted"/>
<protein>
    <recommendedName>
        <fullName evidence="2">JmjC domain-containing protein</fullName>
    </recommendedName>
</protein>
<feature type="domain" description="JmjC" evidence="2">
    <location>
        <begin position="347"/>
        <end position="519"/>
    </location>
</feature>
<name>A0AAJ0BJ84_9PEZI</name>
<reference evidence="3" key="1">
    <citation type="submission" date="2023-06" db="EMBL/GenBank/DDBJ databases">
        <title>Genome-scale phylogeny and comparative genomics of the fungal order Sordariales.</title>
        <authorList>
            <consortium name="Lawrence Berkeley National Laboratory"/>
            <person name="Hensen N."/>
            <person name="Bonometti L."/>
            <person name="Westerberg I."/>
            <person name="Brannstrom I.O."/>
            <person name="Guillou S."/>
            <person name="Cros-Aarteil S."/>
            <person name="Calhoun S."/>
            <person name="Haridas S."/>
            <person name="Kuo A."/>
            <person name="Mondo S."/>
            <person name="Pangilinan J."/>
            <person name="Riley R."/>
            <person name="Labutti K."/>
            <person name="Andreopoulos B."/>
            <person name="Lipzen A."/>
            <person name="Chen C."/>
            <person name="Yanf M."/>
            <person name="Daum C."/>
            <person name="Ng V."/>
            <person name="Clum A."/>
            <person name="Steindorff A."/>
            <person name="Ohm R."/>
            <person name="Martin F."/>
            <person name="Silar P."/>
            <person name="Natvig D."/>
            <person name="Lalanne C."/>
            <person name="Gautier V."/>
            <person name="Ament-Velasquez S.L."/>
            <person name="Kruys A."/>
            <person name="Hutchinson M.I."/>
            <person name="Powell A.J."/>
            <person name="Barry K."/>
            <person name="Miller A.N."/>
            <person name="Grigoriev I.V."/>
            <person name="Debuchy R."/>
            <person name="Gladieux P."/>
            <person name="Thoren M.H."/>
            <person name="Johannesson H."/>
        </authorList>
    </citation>
    <scope>NUCLEOTIDE SEQUENCE</scope>
    <source>
        <strain evidence="3">PSN4</strain>
    </source>
</reference>
<accession>A0AAJ0BJ84</accession>
<evidence type="ECO:0000256" key="1">
    <source>
        <dbReference type="SAM" id="MobiDB-lite"/>
    </source>
</evidence>
<gene>
    <name evidence="3" type="ORF">QBC47DRAFT_101516</name>
</gene>
<evidence type="ECO:0000259" key="2">
    <source>
        <dbReference type="PROSITE" id="PS51184"/>
    </source>
</evidence>
<evidence type="ECO:0000313" key="3">
    <source>
        <dbReference type="EMBL" id="KAK1759278.1"/>
    </source>
</evidence>
<keyword evidence="4" id="KW-1185">Reference proteome</keyword>
<dbReference type="Pfam" id="PF13621">
    <property type="entry name" value="Cupin_8"/>
    <property type="match status" value="1"/>
</dbReference>
<evidence type="ECO:0000313" key="4">
    <source>
        <dbReference type="Proteomes" id="UP001239445"/>
    </source>
</evidence>
<dbReference type="PROSITE" id="PS51184">
    <property type="entry name" value="JMJC"/>
    <property type="match status" value="1"/>
</dbReference>
<feature type="compositionally biased region" description="Low complexity" evidence="1">
    <location>
        <begin position="203"/>
        <end position="233"/>
    </location>
</feature>
<dbReference type="SUPFAM" id="SSF51197">
    <property type="entry name" value="Clavaminate synthase-like"/>
    <property type="match status" value="1"/>
</dbReference>
<dbReference type="EMBL" id="MU839828">
    <property type="protein sequence ID" value="KAK1759278.1"/>
    <property type="molecule type" value="Genomic_DNA"/>
</dbReference>
<sequence length="519" mass="57408">MSTAHDKLREACLSAATEILTECTEILASDQTIQNDSAQPKLDRKEGHEVADCGDALVQLLARQASVVRDIFSHDGKHPDSSADDKKQAARLHLARKRLDDLLATAYARFYAYLYSALPLCWRVLYTDASILKFSLLFLSQQQSQSPPLLPGAPAPSEEDKNQALDEMIKTLDMAIILAGAAGTIRGRAWIDAAFDLLEEASQSQSSSSSSTRHSTTTPPWESSSSPSFSPHEPFTPPVTHPIRRIPSSCLSLSAFQSHLDTPSGPSGPEPLIITNLTSTWPAATTNPWHKPSYLLSRTFSGRRLVPIEIGRSYTDANWTQRILPFHTFLSQYITSSSSSSSSSEKGYLAQYSLLAQLPQLRKDILIPDYVYTTPPPKMEEGEGMELDEPIINAWFGPAGTITPLHTDVWHNILVMVVGRKYVRLYAPGETERLKPMGRTEGGVEMGNTSSVDVGRVEGWDCKEEEEGEGEEKGEEDDIKQAEFVDCILEDGDGLYIPAGWWHYVRGLSVSFGVSFWWN</sequence>
<dbReference type="PANTHER" id="PTHR12461:SF101">
    <property type="entry name" value="TRNA WYBUTOSINE-SYNTHESIZING PROTEIN 4"/>
    <property type="match status" value="1"/>
</dbReference>
<feature type="compositionally biased region" description="Acidic residues" evidence="1">
    <location>
        <begin position="463"/>
        <end position="478"/>
    </location>
</feature>
<dbReference type="AlphaFoldDB" id="A0AAJ0BJ84"/>
<feature type="region of interest" description="Disordered" evidence="1">
    <location>
        <begin position="459"/>
        <end position="478"/>
    </location>
</feature>
<dbReference type="InterPro" id="IPR041667">
    <property type="entry name" value="Cupin_8"/>
</dbReference>
<dbReference type="SMART" id="SM00558">
    <property type="entry name" value="JmjC"/>
    <property type="match status" value="1"/>
</dbReference>
<dbReference type="InterPro" id="IPR003347">
    <property type="entry name" value="JmjC_dom"/>
</dbReference>